<comment type="caution">
    <text evidence="1">The sequence shown here is derived from an EMBL/GenBank/DDBJ whole genome shotgun (WGS) entry which is preliminary data.</text>
</comment>
<dbReference type="SUPFAM" id="SSF55298">
    <property type="entry name" value="YjgF-like"/>
    <property type="match status" value="1"/>
</dbReference>
<accession>A0ABS9CFR6</accession>
<proteinExistence type="predicted"/>
<keyword evidence="2" id="KW-1185">Reference proteome</keyword>
<organism evidence="1 2">
    <name type="scientific">Xylanibacter brevis</name>
    <dbReference type="NCBI Taxonomy" id="83231"/>
    <lineage>
        <taxon>Bacteria</taxon>
        <taxon>Pseudomonadati</taxon>
        <taxon>Bacteroidota</taxon>
        <taxon>Bacteroidia</taxon>
        <taxon>Bacteroidales</taxon>
        <taxon>Prevotellaceae</taxon>
        <taxon>Xylanibacter</taxon>
    </lineage>
</organism>
<protein>
    <submittedName>
        <fullName evidence="1">Uncharacterized protein</fullName>
    </submittedName>
</protein>
<dbReference type="InterPro" id="IPR006175">
    <property type="entry name" value="YjgF/YER057c/UK114"/>
</dbReference>
<dbReference type="Proteomes" id="UP001200470">
    <property type="component" value="Unassembled WGS sequence"/>
</dbReference>
<dbReference type="Gene3D" id="3.30.1330.40">
    <property type="entry name" value="RutC-like"/>
    <property type="match status" value="1"/>
</dbReference>
<dbReference type="Pfam" id="PF01042">
    <property type="entry name" value="Ribonuc_L-PSP"/>
    <property type="match status" value="1"/>
</dbReference>
<dbReference type="EMBL" id="JADYTN010000011">
    <property type="protein sequence ID" value="MCF2563720.1"/>
    <property type="molecule type" value="Genomic_DNA"/>
</dbReference>
<dbReference type="PANTHER" id="PTHR11803">
    <property type="entry name" value="2-IMINOBUTANOATE/2-IMINOPROPANOATE DEAMINASE RIDA"/>
    <property type="match status" value="1"/>
</dbReference>
<sequence length="380" mass="43201">MNRLNTIQYEKAHADIFCFDNDTAVKEYHAIIHVDDATMDFPQQLQAIMDAYSTLVENTLHGARCIFKRYFLSDSANQEDEVAAADMTDCAKSIIQQAPLDGTKVALWVYLMTDVQTGIGQSGLYEVRHGAYRHLWSGSAHNMATNSEYQTRLLFNEYNLQLIEEGCTLKDNCIRTWFFVNDVDLNYGGVVRARNQFFFTQGLTAKTHFIASTGIGGRQADPNVLTQLDTYAVAGIEKEQVAYLYAPTHLNRTSEYGVSFERGTMVDYGDRRQVFISGTASIDNKGQIVYPKDIRRQTHRMWENVEALLAEADCTMEDVGMMVVYLRDTADYAVVSQLFAERFPGHPYVIVHAPVCRPGWLIEMECMAVRKTHHPQYNPF</sequence>
<name>A0ABS9CFR6_9BACT</name>
<reference evidence="1 2" key="1">
    <citation type="submission" date="2020-12" db="EMBL/GenBank/DDBJ databases">
        <title>Whole genome sequences of gut porcine anaerobes.</title>
        <authorList>
            <person name="Kubasova T."/>
            <person name="Jahodarova E."/>
            <person name="Rychlik I."/>
        </authorList>
    </citation>
    <scope>NUCLEOTIDE SEQUENCE [LARGE SCALE GENOMIC DNA]</scope>
    <source>
        <strain evidence="1 2">An925</strain>
    </source>
</reference>
<dbReference type="CDD" id="cd06153">
    <property type="entry name" value="YjgF_YER057c_UK114_like_5"/>
    <property type="match status" value="1"/>
</dbReference>
<dbReference type="RefSeq" id="WP_301638006.1">
    <property type="nucleotide sequence ID" value="NZ_JADYTN010000011.1"/>
</dbReference>
<dbReference type="PANTHER" id="PTHR11803:SF39">
    <property type="entry name" value="2-IMINOBUTANOATE_2-IMINOPROPANOATE DEAMINASE"/>
    <property type="match status" value="1"/>
</dbReference>
<evidence type="ECO:0000313" key="2">
    <source>
        <dbReference type="Proteomes" id="UP001200470"/>
    </source>
</evidence>
<gene>
    <name evidence="1" type="ORF">I6E12_06295</name>
</gene>
<dbReference type="InterPro" id="IPR035959">
    <property type="entry name" value="RutC-like_sf"/>
</dbReference>
<evidence type="ECO:0000313" key="1">
    <source>
        <dbReference type="EMBL" id="MCF2563720.1"/>
    </source>
</evidence>